<dbReference type="OrthoDB" id="149299at2"/>
<keyword evidence="3" id="KW-1185">Reference proteome</keyword>
<dbReference type="AlphaFoldDB" id="A0A0R2DKR8"/>
<comment type="caution">
    <text evidence="2">The sequence shown here is derived from an EMBL/GenBank/DDBJ whole genome shotgun (WGS) entry which is preliminary data.</text>
</comment>
<reference evidence="2 3" key="1">
    <citation type="journal article" date="2015" name="Genome Announc.">
        <title>Expanding the biotechnology potential of lactobacilli through comparative genomics of 213 strains and associated genera.</title>
        <authorList>
            <person name="Sun Z."/>
            <person name="Harris H.M."/>
            <person name="McCann A."/>
            <person name="Guo C."/>
            <person name="Argimon S."/>
            <person name="Zhang W."/>
            <person name="Yang X."/>
            <person name="Jeffery I.B."/>
            <person name="Cooney J.C."/>
            <person name="Kagawa T.F."/>
            <person name="Liu W."/>
            <person name="Song Y."/>
            <person name="Salvetti E."/>
            <person name="Wrobel A."/>
            <person name="Rasinkangas P."/>
            <person name="Parkhill J."/>
            <person name="Rea M.C."/>
            <person name="O'Sullivan O."/>
            <person name="Ritari J."/>
            <person name="Douillard F.P."/>
            <person name="Paul Ross R."/>
            <person name="Yang R."/>
            <person name="Briner A.E."/>
            <person name="Felis G.E."/>
            <person name="de Vos W.M."/>
            <person name="Barrangou R."/>
            <person name="Klaenhammer T.R."/>
            <person name="Caufield P.W."/>
            <person name="Cui Y."/>
            <person name="Zhang H."/>
            <person name="O'Toole P.W."/>
        </authorList>
    </citation>
    <scope>NUCLEOTIDE SEQUENCE [LARGE SCALE GENOMIC DNA]</scope>
    <source>
        <strain evidence="2 3">DSM 21775</strain>
    </source>
</reference>
<dbReference type="EMBL" id="AYZH01000030">
    <property type="protein sequence ID" value="KRN01207.1"/>
    <property type="molecule type" value="Genomic_DNA"/>
</dbReference>
<feature type="compositionally biased region" description="Polar residues" evidence="1">
    <location>
        <begin position="155"/>
        <end position="183"/>
    </location>
</feature>
<dbReference type="STRING" id="1423803.FD13_GL001346"/>
<gene>
    <name evidence="2" type="ORF">FD13_GL001346</name>
</gene>
<name>A0A0R2DKR8_9LACO</name>
<evidence type="ECO:0000313" key="2">
    <source>
        <dbReference type="EMBL" id="KRN01207.1"/>
    </source>
</evidence>
<sequence length="247" mass="27128">MNISEPTENSNVLESSSKIEADYQLKIKLQSAFNKGLSHFRQQVKAPKKNGHVGYKTKSGGKNYDYVLLEDLIKAIDEGLKDTGLAWYQDCETANGVVRVRTIVTHENGYSKSSSWMEFKTSGNPQDVGSAMTYAKRYSLGTTFGVSSEADDDGQQANDTTPNRNNSQRKNTSKPEASTKQQQTTLEGLFKAMSKAANAPIEAVRNGYLEKAGVSQSNQLSHSKAESLIMLVISQLNKQTEKGNSND</sequence>
<evidence type="ECO:0000313" key="3">
    <source>
        <dbReference type="Proteomes" id="UP000051589"/>
    </source>
</evidence>
<accession>A0A0R2DKR8</accession>
<dbReference type="Proteomes" id="UP000051589">
    <property type="component" value="Unassembled WGS sequence"/>
</dbReference>
<dbReference type="Pfam" id="PF04404">
    <property type="entry name" value="ERF"/>
    <property type="match status" value="1"/>
</dbReference>
<proteinExistence type="predicted"/>
<organism evidence="2 3">
    <name type="scientific">Levilactobacillus senmaizukei DSM 21775 = NBRC 103853</name>
    <dbReference type="NCBI Taxonomy" id="1423803"/>
    <lineage>
        <taxon>Bacteria</taxon>
        <taxon>Bacillati</taxon>
        <taxon>Bacillota</taxon>
        <taxon>Bacilli</taxon>
        <taxon>Lactobacillales</taxon>
        <taxon>Lactobacillaceae</taxon>
        <taxon>Levilactobacillus</taxon>
    </lineage>
</organism>
<dbReference type="InterPro" id="IPR007499">
    <property type="entry name" value="ERF_bacteria_virus"/>
</dbReference>
<evidence type="ECO:0000256" key="1">
    <source>
        <dbReference type="SAM" id="MobiDB-lite"/>
    </source>
</evidence>
<protein>
    <submittedName>
        <fullName evidence="2">Prophage protein</fullName>
    </submittedName>
</protein>
<feature type="region of interest" description="Disordered" evidence="1">
    <location>
        <begin position="146"/>
        <end position="183"/>
    </location>
</feature>
<dbReference type="PATRIC" id="fig|1423803.3.peg.1377"/>
<dbReference type="RefSeq" id="WP_082622393.1">
    <property type="nucleotide sequence ID" value="NZ_AYZH01000030.1"/>
</dbReference>